<accession>A0AAN5AIX5</accession>
<organism evidence="2 3">
    <name type="scientific">Persicobacter diffluens</name>
    <dbReference type="NCBI Taxonomy" id="981"/>
    <lineage>
        <taxon>Bacteria</taxon>
        <taxon>Pseudomonadati</taxon>
        <taxon>Bacteroidota</taxon>
        <taxon>Cytophagia</taxon>
        <taxon>Cytophagales</taxon>
        <taxon>Persicobacteraceae</taxon>
        <taxon>Persicobacter</taxon>
    </lineage>
</organism>
<name>A0AAN5AIX5_9BACT</name>
<keyword evidence="1" id="KW-1133">Transmembrane helix</keyword>
<evidence type="ECO:0000256" key="1">
    <source>
        <dbReference type="SAM" id="Phobius"/>
    </source>
</evidence>
<feature type="transmembrane region" description="Helical" evidence="1">
    <location>
        <begin position="74"/>
        <end position="94"/>
    </location>
</feature>
<reference evidence="2 3" key="1">
    <citation type="submission" date="2021-12" db="EMBL/GenBank/DDBJ databases">
        <title>Genome sequencing of bacteria with rrn-lacking chromosome and rrn-plasmid.</title>
        <authorList>
            <person name="Anda M."/>
            <person name="Iwasaki W."/>
        </authorList>
    </citation>
    <scope>NUCLEOTIDE SEQUENCE [LARGE SCALE GENOMIC DNA]</scope>
    <source>
        <strain evidence="2 3">NBRC 15940</strain>
    </source>
</reference>
<evidence type="ECO:0000313" key="3">
    <source>
        <dbReference type="Proteomes" id="UP001310022"/>
    </source>
</evidence>
<keyword evidence="1" id="KW-0472">Membrane</keyword>
<evidence type="ECO:0000313" key="2">
    <source>
        <dbReference type="EMBL" id="GJM60985.1"/>
    </source>
</evidence>
<dbReference type="Proteomes" id="UP001310022">
    <property type="component" value="Unassembled WGS sequence"/>
</dbReference>
<dbReference type="RefSeq" id="WP_338236622.1">
    <property type="nucleotide sequence ID" value="NZ_BQKE01000001.1"/>
</dbReference>
<dbReference type="AlphaFoldDB" id="A0AAN5AIX5"/>
<sequence length="166" mass="19173">MKNIIFAIVILIPLALLGLFDLRLSAYEEKTAENLVNFTLGAATLAFVCFAFVRKFKKLEVASGKNIFNYFVKMFRLLLGTTFVYFMFFLPVFIKSVIFLNAKIGKHETVWIEGNVFYRESSRVHINTAPSSKEYIFLINKYPHFPKSGPFKIEMKKGFLGLLYIQ</sequence>
<comment type="caution">
    <text evidence="2">The sequence shown here is derived from an EMBL/GenBank/DDBJ whole genome shotgun (WGS) entry which is preliminary data.</text>
</comment>
<gene>
    <name evidence="2" type="ORF">PEDI_15370</name>
</gene>
<dbReference type="EMBL" id="BQKE01000001">
    <property type="protein sequence ID" value="GJM60985.1"/>
    <property type="molecule type" value="Genomic_DNA"/>
</dbReference>
<keyword evidence="1" id="KW-0812">Transmembrane</keyword>
<keyword evidence="3" id="KW-1185">Reference proteome</keyword>
<protein>
    <submittedName>
        <fullName evidence="2">Uncharacterized protein</fullName>
    </submittedName>
</protein>
<proteinExistence type="predicted"/>
<feature type="transmembrane region" description="Helical" evidence="1">
    <location>
        <begin position="35"/>
        <end position="53"/>
    </location>
</feature>